<dbReference type="Gene3D" id="1.20.58.1700">
    <property type="match status" value="1"/>
</dbReference>
<dbReference type="RefSeq" id="WP_094059283.1">
    <property type="nucleotide sequence ID" value="NZ_CP022530.1"/>
</dbReference>
<gene>
    <name evidence="3" type="primary">atzF</name>
    <name evidence="3" type="ORF">CHH28_05040</name>
</gene>
<dbReference type="Proteomes" id="UP000202440">
    <property type="component" value="Chromosome"/>
</dbReference>
<organism evidence="3 4">
    <name type="scientific">Bacterioplanes sanyensis</name>
    <dbReference type="NCBI Taxonomy" id="1249553"/>
    <lineage>
        <taxon>Bacteria</taxon>
        <taxon>Pseudomonadati</taxon>
        <taxon>Pseudomonadota</taxon>
        <taxon>Gammaproteobacteria</taxon>
        <taxon>Oceanospirillales</taxon>
        <taxon>Oceanospirillaceae</taxon>
        <taxon>Bacterioplanes</taxon>
    </lineage>
</organism>
<dbReference type="Gene3D" id="3.90.1300.10">
    <property type="entry name" value="Amidase signature (AS) domain"/>
    <property type="match status" value="1"/>
</dbReference>
<protein>
    <submittedName>
        <fullName evidence="3">Allophanate hydrolase</fullName>
    </submittedName>
</protein>
<keyword evidence="4" id="KW-1185">Reference proteome</keyword>
<dbReference type="InterPro" id="IPR036928">
    <property type="entry name" value="AS_sf"/>
</dbReference>
<feature type="domain" description="Allophanate hydrolase C-terminal" evidence="2">
    <location>
        <begin position="478"/>
        <end position="602"/>
    </location>
</feature>
<accession>A0A222FHX7</accession>
<dbReference type="GO" id="GO:0016787">
    <property type="term" value="F:hydrolase activity"/>
    <property type="evidence" value="ECO:0007669"/>
    <property type="project" value="UniProtKB-KW"/>
</dbReference>
<dbReference type="Gene3D" id="3.10.490.10">
    <property type="entry name" value="Gamma-glutamyl cyclotransferase-like"/>
    <property type="match status" value="1"/>
</dbReference>
<keyword evidence="3" id="KW-0378">Hydrolase</keyword>
<dbReference type="InterPro" id="IPR023631">
    <property type="entry name" value="Amidase_dom"/>
</dbReference>
<dbReference type="SUPFAM" id="SSF75304">
    <property type="entry name" value="Amidase signature (AS) enzymes"/>
    <property type="match status" value="1"/>
</dbReference>
<evidence type="ECO:0000313" key="4">
    <source>
        <dbReference type="Proteomes" id="UP000202440"/>
    </source>
</evidence>
<dbReference type="KEGG" id="bsan:CHH28_05040"/>
<dbReference type="PANTHER" id="PTHR11895:SF169">
    <property type="entry name" value="GLUTAMYL-TRNA(GLN) AMIDOTRANSFERASE"/>
    <property type="match status" value="1"/>
</dbReference>
<dbReference type="InterPro" id="IPR014085">
    <property type="entry name" value="Allophanate_hydrolase"/>
</dbReference>
<evidence type="ECO:0000259" key="1">
    <source>
        <dbReference type="Pfam" id="PF01425"/>
    </source>
</evidence>
<dbReference type="AlphaFoldDB" id="A0A222FHX7"/>
<reference evidence="3 4" key="1">
    <citation type="submission" date="2017-07" db="EMBL/GenBank/DDBJ databases">
        <title>Annotated genome sequence of Bacterioplanes sanyensis isolated from Red Sea.</title>
        <authorList>
            <person name="Rehman Z.U."/>
        </authorList>
    </citation>
    <scope>NUCLEOTIDE SEQUENCE [LARGE SCALE GENOMIC DNA]</scope>
    <source>
        <strain evidence="3 4">NV9</strain>
    </source>
</reference>
<sequence length="609" mass="65282">MTTDFQTPLGWSINDWLQAYRQGQSPAELLAALRASIEQSEFTDGQHTDGSSWISLASEAQLQQQLEQLAELLQQHGGDISLLPLYGVPCAIKDNIDVAGFNTTAACPSFAYLPDQDAHAVALLKQAGAIVLGKTSLDQFATGLVGTRSPYGAVPNPFNSDYISGGSSSGSAVALARGQVAFSLGTDTAGSGRVPAGFNHLLGLKPSRGVISTRGVVPACRSLDCISVFALNSQDANSVYQVLAQYDGEDSYARPLASTGKSEVKTLAVPQQLDWFGDDYQQQAFEQACQQAKRLGYRLKTIDFSPMLQLAELLYQGPWVAERFAAVGEFIRTNSKAHLDPVVAAIIGEGDQASAVDAFNAEYQRQALSRQIQQVFEQVDALWVPTTPCLPTQAQVNSAPIEINSRLGTFTNFVNLADLSALAVPAHLRADGLPFGITLIAPAFSESALLQFAQHWQAELALPTAPALLDVRPEQTVVLAVVGAHLTGMPLNHQLTSRHAQLLEQTHTASHYRLYALANTTPPKPGLVRAAEGEDGHSIIVELWRLDLAAFGSFVAEIPQPLGIGTLELADGRLVKGFICEPAAVPSATDISHFGGWRAYIAQRSTTQR</sequence>
<dbReference type="Pfam" id="PF21986">
    <property type="entry name" value="AH_C"/>
    <property type="match status" value="1"/>
</dbReference>
<dbReference type="EMBL" id="CP022530">
    <property type="protein sequence ID" value="ASP38084.1"/>
    <property type="molecule type" value="Genomic_DNA"/>
</dbReference>
<dbReference type="NCBIfam" id="TIGR02713">
    <property type="entry name" value="allophanate_hyd"/>
    <property type="match status" value="1"/>
</dbReference>
<dbReference type="InterPro" id="IPR000120">
    <property type="entry name" value="Amidase"/>
</dbReference>
<proteinExistence type="predicted"/>
<dbReference type="Pfam" id="PF01425">
    <property type="entry name" value="Amidase"/>
    <property type="match status" value="1"/>
</dbReference>
<dbReference type="InterPro" id="IPR053844">
    <property type="entry name" value="AH_C"/>
</dbReference>
<dbReference type="OrthoDB" id="8872210at2"/>
<feature type="domain" description="Amidase" evidence="1">
    <location>
        <begin position="63"/>
        <end position="450"/>
    </location>
</feature>
<name>A0A222FHX7_9GAMM</name>
<dbReference type="NCBIfam" id="NF006043">
    <property type="entry name" value="PRK08186.1"/>
    <property type="match status" value="1"/>
</dbReference>
<dbReference type="PANTHER" id="PTHR11895">
    <property type="entry name" value="TRANSAMIDASE"/>
    <property type="match status" value="1"/>
</dbReference>
<evidence type="ECO:0000259" key="2">
    <source>
        <dbReference type="Pfam" id="PF21986"/>
    </source>
</evidence>
<evidence type="ECO:0000313" key="3">
    <source>
        <dbReference type="EMBL" id="ASP38084.1"/>
    </source>
</evidence>